<gene>
    <name evidence="3" type="ORF">CWB99_23755</name>
</gene>
<dbReference type="AlphaFoldDB" id="A0A5S3WGM1"/>
<dbReference type="RefSeq" id="WP_138553600.1">
    <property type="nucleotide sequence ID" value="NZ_PNCH01000081.1"/>
</dbReference>
<dbReference type="GO" id="GO:0003677">
    <property type="term" value="F:DNA binding"/>
    <property type="evidence" value="ECO:0007669"/>
    <property type="project" value="InterPro"/>
</dbReference>
<organism evidence="3 4">
    <name type="scientific">Pseudoalteromonas rubra</name>
    <dbReference type="NCBI Taxonomy" id="43658"/>
    <lineage>
        <taxon>Bacteria</taxon>
        <taxon>Pseudomonadati</taxon>
        <taxon>Pseudomonadota</taxon>
        <taxon>Gammaproteobacteria</taxon>
        <taxon>Alteromonadales</taxon>
        <taxon>Pseudoalteromonadaceae</taxon>
        <taxon>Pseudoalteromonas</taxon>
    </lineage>
</organism>
<accession>A0A5S3WGM1</accession>
<dbReference type="Pfam" id="PF12844">
    <property type="entry name" value="HTH_19"/>
    <property type="match status" value="1"/>
</dbReference>
<evidence type="ECO:0000259" key="2">
    <source>
        <dbReference type="PROSITE" id="PS50943"/>
    </source>
</evidence>
<evidence type="ECO:0000313" key="3">
    <source>
        <dbReference type="EMBL" id="TMP22876.1"/>
    </source>
</evidence>
<keyword evidence="1" id="KW-0175">Coiled coil</keyword>
<proteinExistence type="predicted"/>
<dbReference type="OrthoDB" id="6314593at2"/>
<reference evidence="3 4" key="1">
    <citation type="submission" date="2018-01" db="EMBL/GenBank/DDBJ databases">
        <authorList>
            <person name="Paulsen S."/>
            <person name="Gram L.K."/>
        </authorList>
    </citation>
    <scope>NUCLEOTIDE SEQUENCE [LARGE SCALE GENOMIC DNA]</scope>
    <source>
        <strain evidence="3 4">S2676</strain>
    </source>
</reference>
<comment type="caution">
    <text evidence="3">The sequence shown here is derived from an EMBL/GenBank/DDBJ whole genome shotgun (WGS) entry which is preliminary data.</text>
</comment>
<sequence length="103" mass="11795">MKNDAFGRKQRINKLMVRLQCNLRQLRHKNKLSQAQLAAKLNVDQSTISNFESGRSVMTIEHVYELYLMFGDDFSCPDMLFAQRGSVEKGNLGHDQEVSCLSD</sequence>
<dbReference type="SUPFAM" id="SSF47413">
    <property type="entry name" value="lambda repressor-like DNA-binding domains"/>
    <property type="match status" value="1"/>
</dbReference>
<dbReference type="InterPro" id="IPR001387">
    <property type="entry name" value="Cro/C1-type_HTH"/>
</dbReference>
<dbReference type="Proteomes" id="UP000310249">
    <property type="component" value="Unassembled WGS sequence"/>
</dbReference>
<dbReference type="SMART" id="SM00530">
    <property type="entry name" value="HTH_XRE"/>
    <property type="match status" value="1"/>
</dbReference>
<dbReference type="Gene3D" id="1.10.260.40">
    <property type="entry name" value="lambda repressor-like DNA-binding domains"/>
    <property type="match status" value="1"/>
</dbReference>
<dbReference type="EMBL" id="PNCI01000114">
    <property type="protein sequence ID" value="TMP22876.1"/>
    <property type="molecule type" value="Genomic_DNA"/>
</dbReference>
<dbReference type="InterPro" id="IPR010982">
    <property type="entry name" value="Lambda_DNA-bd_dom_sf"/>
</dbReference>
<feature type="domain" description="HTH cro/C1-type" evidence="2">
    <location>
        <begin position="23"/>
        <end position="66"/>
    </location>
</feature>
<evidence type="ECO:0000313" key="4">
    <source>
        <dbReference type="Proteomes" id="UP000310249"/>
    </source>
</evidence>
<reference evidence="4" key="2">
    <citation type="submission" date="2019-06" db="EMBL/GenBank/DDBJ databases">
        <title>Co-occurence of chitin degradation, pigmentation and bioactivity in marine Pseudoalteromonas.</title>
        <authorList>
            <person name="Sonnenschein E.C."/>
            <person name="Bech P.K."/>
        </authorList>
    </citation>
    <scope>NUCLEOTIDE SEQUENCE [LARGE SCALE GENOMIC DNA]</scope>
    <source>
        <strain evidence="4">S2676</strain>
    </source>
</reference>
<dbReference type="CDD" id="cd00093">
    <property type="entry name" value="HTH_XRE"/>
    <property type="match status" value="1"/>
</dbReference>
<feature type="coiled-coil region" evidence="1">
    <location>
        <begin position="9"/>
        <end position="36"/>
    </location>
</feature>
<evidence type="ECO:0000256" key="1">
    <source>
        <dbReference type="SAM" id="Coils"/>
    </source>
</evidence>
<protein>
    <submittedName>
        <fullName evidence="3">XRE family transcriptional regulator</fullName>
    </submittedName>
</protein>
<name>A0A5S3WGM1_9GAMM</name>
<dbReference type="PROSITE" id="PS50943">
    <property type="entry name" value="HTH_CROC1"/>
    <property type="match status" value="1"/>
</dbReference>